<dbReference type="FunFam" id="3.30.1490.40:FF:000005">
    <property type="entry name" value="CD2 antigen cytoplasmic tail-binding protein 2"/>
    <property type="match status" value="1"/>
</dbReference>
<dbReference type="STRING" id="6412.T1EIU2"/>
<dbReference type="PANTHER" id="PTHR13138">
    <property type="entry name" value="PROTEIN LIN1"/>
    <property type="match status" value="1"/>
</dbReference>
<keyword evidence="4" id="KW-1185">Reference proteome</keyword>
<dbReference type="KEGG" id="hro:HELRODRAFT_138341"/>
<evidence type="ECO:0000313" key="3">
    <source>
        <dbReference type="EnsemblMetazoa" id="HelroP138341"/>
    </source>
</evidence>
<dbReference type="SMART" id="SM00444">
    <property type="entry name" value="GYF"/>
    <property type="match status" value="1"/>
</dbReference>
<dbReference type="InterPro" id="IPR035445">
    <property type="entry name" value="GYF-like_dom_sf"/>
</dbReference>
<dbReference type="GeneID" id="20196492"/>
<dbReference type="EMBL" id="KB097143">
    <property type="protein sequence ID" value="ESN98949.1"/>
    <property type="molecule type" value="Genomic_DNA"/>
</dbReference>
<dbReference type="EnsemblMetazoa" id="HelroT138341">
    <property type="protein sequence ID" value="HelroP138341"/>
    <property type="gene ID" value="HelroG138341"/>
</dbReference>
<accession>T1EIU2</accession>
<evidence type="ECO:0000313" key="2">
    <source>
        <dbReference type="EMBL" id="ESN98949.1"/>
    </source>
</evidence>
<dbReference type="EMBL" id="AMQM01001081">
    <property type="status" value="NOT_ANNOTATED_CDS"/>
    <property type="molecule type" value="Genomic_DNA"/>
</dbReference>
<reference evidence="3" key="3">
    <citation type="submission" date="2015-06" db="UniProtKB">
        <authorList>
            <consortium name="EnsemblMetazoa"/>
        </authorList>
    </citation>
    <scope>IDENTIFICATION</scope>
</reference>
<sequence>ISWEFKWENKDEAECYGPYSSEQMLKWQDEGYFKDGVFVRKTTVDSKEFQSSKRIDFSLY</sequence>
<evidence type="ECO:0000313" key="4">
    <source>
        <dbReference type="Proteomes" id="UP000015101"/>
    </source>
</evidence>
<gene>
    <name evidence="3" type="primary">20196492</name>
    <name evidence="2" type="ORF">HELRODRAFT_138341</name>
</gene>
<dbReference type="InterPro" id="IPR003169">
    <property type="entry name" value="GYF"/>
</dbReference>
<dbReference type="HOGENOM" id="CLU_2948553_0_0_1"/>
<dbReference type="RefSeq" id="XP_009022877.1">
    <property type="nucleotide sequence ID" value="XM_009024629.1"/>
</dbReference>
<dbReference type="GO" id="GO:0005682">
    <property type="term" value="C:U5 snRNP"/>
    <property type="evidence" value="ECO:0007669"/>
    <property type="project" value="InterPro"/>
</dbReference>
<dbReference type="OrthoDB" id="331341at2759"/>
<dbReference type="Proteomes" id="UP000015101">
    <property type="component" value="Unassembled WGS sequence"/>
</dbReference>
<dbReference type="CTD" id="20196492"/>
<dbReference type="PROSITE" id="PS50829">
    <property type="entry name" value="GYF"/>
    <property type="match status" value="1"/>
</dbReference>
<reference evidence="4" key="1">
    <citation type="submission" date="2012-12" db="EMBL/GenBank/DDBJ databases">
        <authorList>
            <person name="Hellsten U."/>
            <person name="Grimwood J."/>
            <person name="Chapman J.A."/>
            <person name="Shapiro H."/>
            <person name="Aerts A."/>
            <person name="Otillar R.P."/>
            <person name="Terry A.Y."/>
            <person name="Boore J.L."/>
            <person name="Simakov O."/>
            <person name="Marletaz F."/>
            <person name="Cho S.-J."/>
            <person name="Edsinger-Gonzales E."/>
            <person name="Havlak P."/>
            <person name="Kuo D.-H."/>
            <person name="Larsson T."/>
            <person name="Lv J."/>
            <person name="Arendt D."/>
            <person name="Savage R."/>
            <person name="Osoegawa K."/>
            <person name="de Jong P."/>
            <person name="Lindberg D.R."/>
            <person name="Seaver E.C."/>
            <person name="Weisblat D.A."/>
            <person name="Putnam N.H."/>
            <person name="Grigoriev I.V."/>
            <person name="Rokhsar D.S."/>
        </authorList>
    </citation>
    <scope>NUCLEOTIDE SEQUENCE</scope>
</reference>
<dbReference type="Gene3D" id="3.30.1490.40">
    <property type="match status" value="1"/>
</dbReference>
<name>T1EIU2_HELRO</name>
<dbReference type="Pfam" id="PF02213">
    <property type="entry name" value="GYF"/>
    <property type="match status" value="1"/>
</dbReference>
<dbReference type="SUPFAM" id="SSF55277">
    <property type="entry name" value="GYF domain"/>
    <property type="match status" value="1"/>
</dbReference>
<dbReference type="InterPro" id="IPR039905">
    <property type="entry name" value="CD2BP2/Lin1"/>
</dbReference>
<dbReference type="AlphaFoldDB" id="T1EIU2"/>
<proteinExistence type="predicted"/>
<dbReference type="PANTHER" id="PTHR13138:SF3">
    <property type="entry name" value="CD2 ANTIGEN CYTOPLASMIC TAIL-BINDING PROTEIN 2"/>
    <property type="match status" value="1"/>
</dbReference>
<evidence type="ECO:0000259" key="1">
    <source>
        <dbReference type="PROSITE" id="PS50829"/>
    </source>
</evidence>
<dbReference type="InParanoid" id="T1EIU2"/>
<reference evidence="2 4" key="2">
    <citation type="journal article" date="2013" name="Nature">
        <title>Insights into bilaterian evolution from three spiralian genomes.</title>
        <authorList>
            <person name="Simakov O."/>
            <person name="Marletaz F."/>
            <person name="Cho S.J."/>
            <person name="Edsinger-Gonzales E."/>
            <person name="Havlak P."/>
            <person name="Hellsten U."/>
            <person name="Kuo D.H."/>
            <person name="Larsson T."/>
            <person name="Lv J."/>
            <person name="Arendt D."/>
            <person name="Savage R."/>
            <person name="Osoegawa K."/>
            <person name="de Jong P."/>
            <person name="Grimwood J."/>
            <person name="Chapman J.A."/>
            <person name="Shapiro H."/>
            <person name="Aerts A."/>
            <person name="Otillar R.P."/>
            <person name="Terry A.Y."/>
            <person name="Boore J.L."/>
            <person name="Grigoriev I.V."/>
            <person name="Lindberg D.R."/>
            <person name="Seaver E.C."/>
            <person name="Weisblat D.A."/>
            <person name="Putnam N.H."/>
            <person name="Rokhsar D.S."/>
        </authorList>
    </citation>
    <scope>NUCLEOTIDE SEQUENCE</scope>
</reference>
<protein>
    <recommendedName>
        <fullName evidence="1">GYF domain-containing protein</fullName>
    </recommendedName>
</protein>
<dbReference type="eggNOG" id="KOG2950">
    <property type="taxonomic scope" value="Eukaryota"/>
</dbReference>
<organism evidence="3 4">
    <name type="scientific">Helobdella robusta</name>
    <name type="common">Californian leech</name>
    <dbReference type="NCBI Taxonomy" id="6412"/>
    <lineage>
        <taxon>Eukaryota</taxon>
        <taxon>Metazoa</taxon>
        <taxon>Spiralia</taxon>
        <taxon>Lophotrochozoa</taxon>
        <taxon>Annelida</taxon>
        <taxon>Clitellata</taxon>
        <taxon>Hirudinea</taxon>
        <taxon>Rhynchobdellida</taxon>
        <taxon>Glossiphoniidae</taxon>
        <taxon>Helobdella</taxon>
    </lineage>
</organism>
<feature type="domain" description="GYF" evidence="1">
    <location>
        <begin position="1"/>
        <end position="56"/>
    </location>
</feature>